<keyword evidence="6" id="KW-1185">Reference proteome</keyword>
<organism evidence="5 6">
    <name type="scientific">Flavobacterium zepuense</name>
    <dbReference type="NCBI Taxonomy" id="2593302"/>
    <lineage>
        <taxon>Bacteria</taxon>
        <taxon>Pseudomonadati</taxon>
        <taxon>Bacteroidota</taxon>
        <taxon>Flavobacteriia</taxon>
        <taxon>Flavobacteriales</taxon>
        <taxon>Flavobacteriaceae</taxon>
        <taxon>Flavobacterium</taxon>
    </lineage>
</organism>
<dbReference type="RefSeq" id="WP_143373078.1">
    <property type="nucleotide sequence ID" value="NZ_VJVZ01000005.1"/>
</dbReference>
<dbReference type="EMBL" id="VJVZ01000005">
    <property type="protein sequence ID" value="TRW24674.1"/>
    <property type="molecule type" value="Genomic_DNA"/>
</dbReference>
<sequence>MKKFLLSLIFMCGHFVYAQDSSQCSGAYPLCGSLGVPFANVISGTPANPVNDYGCLATQPNPVWFILPVSQSGSFVFDLEQYTLGGTPIDVDFICYGPFEDANAACDLLLTEENTVDCSYSGSAFETVNIDNAVAGEYYILLITNFSAQAGNITINNTPQSTGVLNCAGINLTAFLDSNANGIQDNGEGPFPLGDFVYQGDTEAAPHSVTSYNGNYTIYGVSNSTTYDIQYTLPAEYAAYYTVAPSSYDDVPLGAENSIATYTFAVTPVGDYQDVAVYVIPTGNPMPGFTYTETLIYTNLGNQIVPSGTVSFTNDALVTITDISETAAVTTTTGFDVAYTNLAPFETRTIVVTMEVPVIPTVNLGDLLTSSATITPLTDDVTPSNNSSQTVQTIIGSYDPNDKVESHGRDIIIDDFTEDDYLYYTIRFQNSGTASAVNVRIEDLLDGQLDANTVEVLHASHDFTFSNTNNNLVWIFNNIMLPAEMNDEPGSHGFVYFKVKPAIVTVETVIPNTASIYFDFNPAIVTNTFETHFMAPLSVNTVNAANFVVYPNPTKDIINVAAGSKADIITAVRIYDITGKTLYTNNNITTNSLQIDGSTFASGTYFIEVTGNNNSKTVQKLLKQ</sequence>
<evidence type="ECO:0000256" key="2">
    <source>
        <dbReference type="SAM" id="SignalP"/>
    </source>
</evidence>
<evidence type="ECO:0000313" key="6">
    <source>
        <dbReference type="Proteomes" id="UP000320643"/>
    </source>
</evidence>
<evidence type="ECO:0000256" key="1">
    <source>
        <dbReference type="ARBA" id="ARBA00022729"/>
    </source>
</evidence>
<feature type="domain" description="DUF7619" evidence="4">
    <location>
        <begin position="399"/>
        <end position="531"/>
    </location>
</feature>
<feature type="chain" id="PRO_5021951278" evidence="2">
    <location>
        <begin position="19"/>
        <end position="624"/>
    </location>
</feature>
<evidence type="ECO:0000259" key="3">
    <source>
        <dbReference type="Pfam" id="PF18962"/>
    </source>
</evidence>
<dbReference type="OrthoDB" id="1110367at2"/>
<dbReference type="NCBIfam" id="TIGR04183">
    <property type="entry name" value="Por_Secre_tail"/>
    <property type="match status" value="1"/>
</dbReference>
<proteinExistence type="predicted"/>
<evidence type="ECO:0000313" key="5">
    <source>
        <dbReference type="EMBL" id="TRW24674.1"/>
    </source>
</evidence>
<dbReference type="Pfam" id="PF18962">
    <property type="entry name" value="Por_Secre_tail"/>
    <property type="match status" value="1"/>
</dbReference>
<dbReference type="InterPro" id="IPR026444">
    <property type="entry name" value="Secre_tail"/>
</dbReference>
<comment type="caution">
    <text evidence="5">The sequence shown here is derived from an EMBL/GenBank/DDBJ whole genome shotgun (WGS) entry which is preliminary data.</text>
</comment>
<dbReference type="Proteomes" id="UP000320643">
    <property type="component" value="Unassembled WGS sequence"/>
</dbReference>
<feature type="domain" description="Secretion system C-terminal sorting" evidence="3">
    <location>
        <begin position="549"/>
        <end position="621"/>
    </location>
</feature>
<reference evidence="5 6" key="1">
    <citation type="submission" date="2019-07" db="EMBL/GenBank/DDBJ databases">
        <title>Flavobacterium sp. nov., isolated from glacier ice.</title>
        <authorList>
            <person name="Liu Q."/>
            <person name="Xin Y.-H."/>
        </authorList>
    </citation>
    <scope>NUCLEOTIDE SEQUENCE [LARGE SCALE GENOMIC DNA]</scope>
    <source>
        <strain evidence="5 6">ZT4R6</strain>
    </source>
</reference>
<keyword evidence="1 2" id="KW-0732">Signal</keyword>
<evidence type="ECO:0000259" key="4">
    <source>
        <dbReference type="Pfam" id="PF24595"/>
    </source>
</evidence>
<feature type="signal peptide" evidence="2">
    <location>
        <begin position="1"/>
        <end position="18"/>
    </location>
</feature>
<name>A0A552V2I2_9FLAO</name>
<protein>
    <submittedName>
        <fullName evidence="5">T9SS type A sorting domain-containing protein</fullName>
    </submittedName>
</protein>
<dbReference type="Pfam" id="PF24595">
    <property type="entry name" value="DUF7619"/>
    <property type="match status" value="1"/>
</dbReference>
<dbReference type="AlphaFoldDB" id="A0A552V2I2"/>
<gene>
    <name evidence="5" type="ORF">FMM05_09190</name>
</gene>
<dbReference type="InterPro" id="IPR055353">
    <property type="entry name" value="DUF7619"/>
</dbReference>
<accession>A0A552V2I2</accession>